<dbReference type="Gene3D" id="6.10.250.690">
    <property type="match status" value="1"/>
</dbReference>
<dbReference type="CDD" id="cd00383">
    <property type="entry name" value="trans_reg_C"/>
    <property type="match status" value="1"/>
</dbReference>
<evidence type="ECO:0000313" key="14">
    <source>
        <dbReference type="EMBL" id="SON53594.1"/>
    </source>
</evidence>
<dbReference type="PANTHER" id="PTHR48111:SF4">
    <property type="entry name" value="DNA-BINDING DUAL TRANSCRIPTIONAL REGULATOR OMPR"/>
    <property type="match status" value="1"/>
</dbReference>
<keyword evidence="4" id="KW-0902">Two-component regulatory system</keyword>
<dbReference type="InterPro" id="IPR001867">
    <property type="entry name" value="OmpR/PhoB-type_DNA-bd"/>
</dbReference>
<keyword evidence="5" id="KW-0805">Transcription regulation</keyword>
<dbReference type="KEGG" id="hdi:HDIA_0053"/>
<proteinExistence type="predicted"/>
<dbReference type="FunFam" id="1.10.10.10:FF:000099">
    <property type="entry name" value="Two-component system response regulator TorR"/>
    <property type="match status" value="1"/>
</dbReference>
<dbReference type="CDD" id="cd17574">
    <property type="entry name" value="REC_OmpR"/>
    <property type="match status" value="1"/>
</dbReference>
<comment type="subcellular location">
    <subcellularLocation>
        <location evidence="1">Cytoplasm</location>
    </subcellularLocation>
</comment>
<keyword evidence="7" id="KW-0010">Activator</keyword>
<evidence type="ECO:0000259" key="13">
    <source>
        <dbReference type="PROSITE" id="PS51755"/>
    </source>
</evidence>
<keyword evidence="3 10" id="KW-0597">Phosphoprotein</keyword>
<evidence type="ECO:0000256" key="9">
    <source>
        <dbReference type="ARBA" id="ARBA00067337"/>
    </source>
</evidence>
<dbReference type="GO" id="GO:0000156">
    <property type="term" value="F:phosphorelay response regulator activity"/>
    <property type="evidence" value="ECO:0007669"/>
    <property type="project" value="TreeGrafter"/>
</dbReference>
<evidence type="ECO:0000313" key="15">
    <source>
        <dbReference type="Proteomes" id="UP000223606"/>
    </source>
</evidence>
<evidence type="ECO:0000256" key="1">
    <source>
        <dbReference type="ARBA" id="ARBA00004496"/>
    </source>
</evidence>
<gene>
    <name evidence="14" type="primary">ompR_1</name>
    <name evidence="14" type="ORF">HDIA_0053</name>
</gene>
<reference evidence="15" key="1">
    <citation type="submission" date="2017-09" db="EMBL/GenBank/DDBJ databases">
        <title>Genome sequence of Nannocystis excedens DSM 71.</title>
        <authorList>
            <person name="Blom J."/>
        </authorList>
    </citation>
    <scope>NUCLEOTIDE SEQUENCE [LARGE SCALE GENOMIC DNA]</scope>
    <source>
        <strain evidence="15">type strain: E19</strain>
    </source>
</reference>
<evidence type="ECO:0000256" key="7">
    <source>
        <dbReference type="ARBA" id="ARBA00023159"/>
    </source>
</evidence>
<dbReference type="InterPro" id="IPR036388">
    <property type="entry name" value="WH-like_DNA-bd_sf"/>
</dbReference>
<dbReference type="InterPro" id="IPR016032">
    <property type="entry name" value="Sig_transdc_resp-reg_C-effctor"/>
</dbReference>
<evidence type="ECO:0000256" key="5">
    <source>
        <dbReference type="ARBA" id="ARBA00023015"/>
    </source>
</evidence>
<dbReference type="SMART" id="SM00448">
    <property type="entry name" value="REC"/>
    <property type="match status" value="1"/>
</dbReference>
<feature type="DNA-binding region" description="OmpR/PhoB-type" evidence="11">
    <location>
        <begin position="154"/>
        <end position="255"/>
    </location>
</feature>
<dbReference type="Pfam" id="PF00486">
    <property type="entry name" value="Trans_reg_C"/>
    <property type="match status" value="1"/>
</dbReference>
<name>A0A2C9D024_9HYPH</name>
<dbReference type="Pfam" id="PF00072">
    <property type="entry name" value="Response_reg"/>
    <property type="match status" value="1"/>
</dbReference>
<dbReference type="Proteomes" id="UP000223606">
    <property type="component" value="Chromosome 1"/>
</dbReference>
<evidence type="ECO:0000256" key="3">
    <source>
        <dbReference type="ARBA" id="ARBA00022553"/>
    </source>
</evidence>
<dbReference type="EMBL" id="LT960614">
    <property type="protein sequence ID" value="SON53594.1"/>
    <property type="molecule type" value="Genomic_DNA"/>
</dbReference>
<evidence type="ECO:0000256" key="6">
    <source>
        <dbReference type="ARBA" id="ARBA00023125"/>
    </source>
</evidence>
<organism evidence="14 15">
    <name type="scientific">Hartmannibacter diazotrophicus</name>
    <dbReference type="NCBI Taxonomy" id="1482074"/>
    <lineage>
        <taxon>Bacteria</taxon>
        <taxon>Pseudomonadati</taxon>
        <taxon>Pseudomonadota</taxon>
        <taxon>Alphaproteobacteria</taxon>
        <taxon>Hyphomicrobiales</taxon>
        <taxon>Pleomorphomonadaceae</taxon>
        <taxon>Hartmannibacter</taxon>
    </lineage>
</organism>
<dbReference type="AlphaFoldDB" id="A0A2C9D024"/>
<evidence type="ECO:0000256" key="2">
    <source>
        <dbReference type="ARBA" id="ARBA00022490"/>
    </source>
</evidence>
<dbReference type="Gene3D" id="3.40.50.2300">
    <property type="match status" value="1"/>
</dbReference>
<dbReference type="InterPro" id="IPR011006">
    <property type="entry name" value="CheY-like_superfamily"/>
</dbReference>
<dbReference type="SUPFAM" id="SSF46894">
    <property type="entry name" value="C-terminal effector domain of the bipartite response regulators"/>
    <property type="match status" value="1"/>
</dbReference>
<dbReference type="GO" id="GO:0006355">
    <property type="term" value="P:regulation of DNA-templated transcription"/>
    <property type="evidence" value="ECO:0007669"/>
    <property type="project" value="InterPro"/>
</dbReference>
<protein>
    <recommendedName>
        <fullName evidence="9">Regulatory protein VirG</fullName>
    </recommendedName>
</protein>
<keyword evidence="2" id="KW-0963">Cytoplasm</keyword>
<evidence type="ECO:0000256" key="11">
    <source>
        <dbReference type="PROSITE-ProRule" id="PRU01091"/>
    </source>
</evidence>
<dbReference type="FunFam" id="3.40.50.2300:FF:000001">
    <property type="entry name" value="DNA-binding response regulator PhoB"/>
    <property type="match status" value="1"/>
</dbReference>
<evidence type="ECO:0000256" key="4">
    <source>
        <dbReference type="ARBA" id="ARBA00023012"/>
    </source>
</evidence>
<accession>A0A2C9D024</accession>
<dbReference type="Gene3D" id="1.10.10.10">
    <property type="entry name" value="Winged helix-like DNA-binding domain superfamily/Winged helix DNA-binding domain"/>
    <property type="match status" value="1"/>
</dbReference>
<keyword evidence="8" id="KW-0804">Transcription</keyword>
<evidence type="ECO:0000256" key="10">
    <source>
        <dbReference type="PROSITE-ProRule" id="PRU00169"/>
    </source>
</evidence>
<keyword evidence="6 11" id="KW-0238">DNA-binding</keyword>
<dbReference type="GO" id="GO:0000976">
    <property type="term" value="F:transcription cis-regulatory region binding"/>
    <property type="evidence" value="ECO:0007669"/>
    <property type="project" value="TreeGrafter"/>
</dbReference>
<dbReference type="InterPro" id="IPR039420">
    <property type="entry name" value="WalR-like"/>
</dbReference>
<dbReference type="SMART" id="SM00862">
    <property type="entry name" value="Trans_reg_C"/>
    <property type="match status" value="1"/>
</dbReference>
<evidence type="ECO:0000256" key="8">
    <source>
        <dbReference type="ARBA" id="ARBA00023163"/>
    </source>
</evidence>
<dbReference type="InterPro" id="IPR001789">
    <property type="entry name" value="Sig_transdc_resp-reg_receiver"/>
</dbReference>
<feature type="modified residue" description="4-aspartylphosphate" evidence="10">
    <location>
        <position position="70"/>
    </location>
</feature>
<sequence length="261" mass="29275">MIGMMPARGSATVWPVMETPHILVVEDDPVIRDLVEQFLAANGCRVSSAAHARAMDAILAEASIDLIVLDLMLPGEGGLAICRRLRSNERHMPILMLTALGEDVDRIIGLETGADDYMVKPFNPRELLARVRAILRRWEEPAASSQPARDIFNGGRIQFDRWTVDLLRRQLYDDEGVRVSLTSGEFDLLVTFCRHAGRVLPREQLLEMTRGRVSGGAYDRSVDIMVSRLRRKLQSDTDDGGLINTVRNVGYMFSAEVREKQ</sequence>
<dbReference type="PROSITE" id="PS50110">
    <property type="entry name" value="RESPONSE_REGULATORY"/>
    <property type="match status" value="1"/>
</dbReference>
<feature type="domain" description="Response regulatory" evidence="12">
    <location>
        <begin position="21"/>
        <end position="135"/>
    </location>
</feature>
<dbReference type="PANTHER" id="PTHR48111">
    <property type="entry name" value="REGULATOR OF RPOS"/>
    <property type="match status" value="1"/>
</dbReference>
<feature type="domain" description="OmpR/PhoB-type" evidence="13">
    <location>
        <begin position="154"/>
        <end position="255"/>
    </location>
</feature>
<dbReference type="GO" id="GO:0032993">
    <property type="term" value="C:protein-DNA complex"/>
    <property type="evidence" value="ECO:0007669"/>
    <property type="project" value="TreeGrafter"/>
</dbReference>
<dbReference type="PROSITE" id="PS51755">
    <property type="entry name" value="OMPR_PHOB"/>
    <property type="match status" value="1"/>
</dbReference>
<dbReference type="SUPFAM" id="SSF52172">
    <property type="entry name" value="CheY-like"/>
    <property type="match status" value="1"/>
</dbReference>
<evidence type="ECO:0000259" key="12">
    <source>
        <dbReference type="PROSITE" id="PS50110"/>
    </source>
</evidence>
<keyword evidence="15" id="KW-1185">Reference proteome</keyword>
<dbReference type="GO" id="GO:0005829">
    <property type="term" value="C:cytosol"/>
    <property type="evidence" value="ECO:0007669"/>
    <property type="project" value="TreeGrafter"/>
</dbReference>